<dbReference type="CDD" id="cd00082">
    <property type="entry name" value="HisKA"/>
    <property type="match status" value="1"/>
</dbReference>
<feature type="domain" description="HAMP" evidence="15">
    <location>
        <begin position="251"/>
        <end position="304"/>
    </location>
</feature>
<dbReference type="FunFam" id="3.30.565.10:FF:000010">
    <property type="entry name" value="Sensor histidine kinase RcsC"/>
    <property type="match status" value="1"/>
</dbReference>
<dbReference type="InterPro" id="IPR036097">
    <property type="entry name" value="HisK_dim/P_sf"/>
</dbReference>
<evidence type="ECO:0000256" key="11">
    <source>
        <dbReference type="ARBA" id="ARBA00074306"/>
    </source>
</evidence>
<dbReference type="SMART" id="SM00304">
    <property type="entry name" value="HAMP"/>
    <property type="match status" value="1"/>
</dbReference>
<dbReference type="SUPFAM" id="SSF158472">
    <property type="entry name" value="HAMP domain-like"/>
    <property type="match status" value="1"/>
</dbReference>
<dbReference type="PANTHER" id="PTHR43711">
    <property type="entry name" value="TWO-COMPONENT HISTIDINE KINASE"/>
    <property type="match status" value="1"/>
</dbReference>
<evidence type="ECO:0000256" key="10">
    <source>
        <dbReference type="ARBA" id="ARBA00023012"/>
    </source>
</evidence>
<evidence type="ECO:0000259" key="15">
    <source>
        <dbReference type="PROSITE" id="PS50885"/>
    </source>
</evidence>
<dbReference type="Gene3D" id="6.10.340.10">
    <property type="match status" value="1"/>
</dbReference>
<dbReference type="AlphaFoldDB" id="A0A6N7RP08"/>
<dbReference type="PROSITE" id="PS50109">
    <property type="entry name" value="HIS_KIN"/>
    <property type="match status" value="1"/>
</dbReference>
<evidence type="ECO:0000256" key="8">
    <source>
        <dbReference type="ARBA" id="ARBA00022777"/>
    </source>
</evidence>
<feature type="transmembrane region" description="Helical" evidence="13">
    <location>
        <begin position="231"/>
        <end position="249"/>
    </location>
</feature>
<dbReference type="InterPro" id="IPR003594">
    <property type="entry name" value="HATPase_dom"/>
</dbReference>
<dbReference type="InterPro" id="IPR004358">
    <property type="entry name" value="Sig_transdc_His_kin-like_C"/>
</dbReference>
<dbReference type="EMBL" id="VTFY01000008">
    <property type="protein sequence ID" value="MRX82986.1"/>
    <property type="molecule type" value="Genomic_DNA"/>
</dbReference>
<dbReference type="InterPro" id="IPR005467">
    <property type="entry name" value="His_kinase_dom"/>
</dbReference>
<dbReference type="CDD" id="cd06225">
    <property type="entry name" value="HAMP"/>
    <property type="match status" value="1"/>
</dbReference>
<dbReference type="PROSITE" id="PS50885">
    <property type="entry name" value="HAMP"/>
    <property type="match status" value="1"/>
</dbReference>
<dbReference type="EC" id="2.7.13.3" evidence="4"/>
<dbReference type="Gene3D" id="3.30.565.10">
    <property type="entry name" value="Histidine kinase-like ATPase, C-terminal domain"/>
    <property type="match status" value="1"/>
</dbReference>
<keyword evidence="9 13" id="KW-1133">Transmembrane helix</keyword>
<dbReference type="PANTHER" id="PTHR43711:SF26">
    <property type="entry name" value="SENSOR HISTIDINE KINASE RCSC"/>
    <property type="match status" value="1"/>
</dbReference>
<dbReference type="SUPFAM" id="SSF55874">
    <property type="entry name" value="ATPase domain of HSP90 chaperone/DNA topoisomerase II/histidine kinase"/>
    <property type="match status" value="1"/>
</dbReference>
<evidence type="ECO:0000259" key="14">
    <source>
        <dbReference type="PROSITE" id="PS50109"/>
    </source>
</evidence>
<keyword evidence="13" id="KW-0472">Membrane</keyword>
<accession>A0A6N7RP08</accession>
<dbReference type="InterPro" id="IPR003660">
    <property type="entry name" value="HAMP_dom"/>
</dbReference>
<evidence type="ECO:0000256" key="12">
    <source>
        <dbReference type="SAM" id="Coils"/>
    </source>
</evidence>
<comment type="subcellular location">
    <subcellularLocation>
        <location evidence="2">Cell membrane</location>
    </subcellularLocation>
</comment>
<gene>
    <name evidence="16" type="ORF">GJG86_10825</name>
</gene>
<evidence type="ECO:0000256" key="7">
    <source>
        <dbReference type="ARBA" id="ARBA00022692"/>
    </source>
</evidence>
<evidence type="ECO:0000256" key="3">
    <source>
        <dbReference type="ARBA" id="ARBA00006402"/>
    </source>
</evidence>
<evidence type="ECO:0000256" key="4">
    <source>
        <dbReference type="ARBA" id="ARBA00012438"/>
    </source>
</evidence>
<dbReference type="GO" id="GO:0005886">
    <property type="term" value="C:plasma membrane"/>
    <property type="evidence" value="ECO:0007669"/>
    <property type="project" value="UniProtKB-SubCell"/>
</dbReference>
<feature type="transmembrane region" description="Helical" evidence="13">
    <location>
        <begin position="29"/>
        <end position="50"/>
    </location>
</feature>
<dbReference type="CDD" id="cd16922">
    <property type="entry name" value="HATPase_EvgS-ArcB-TorS-like"/>
    <property type="match status" value="1"/>
</dbReference>
<keyword evidence="10" id="KW-0902">Two-component regulatory system</keyword>
<dbReference type="SMART" id="SM00388">
    <property type="entry name" value="HisKA"/>
    <property type="match status" value="1"/>
</dbReference>
<dbReference type="SMART" id="SM00387">
    <property type="entry name" value="HATPase_c"/>
    <property type="match status" value="1"/>
</dbReference>
<organism evidence="16 17">
    <name type="scientific">Eggerthella guodeyinii</name>
    <dbReference type="NCBI Taxonomy" id="2690837"/>
    <lineage>
        <taxon>Bacteria</taxon>
        <taxon>Bacillati</taxon>
        <taxon>Actinomycetota</taxon>
        <taxon>Coriobacteriia</taxon>
        <taxon>Eggerthellales</taxon>
        <taxon>Eggerthellaceae</taxon>
        <taxon>Eggerthella</taxon>
    </lineage>
</organism>
<name>A0A6N7RP08_9ACTN</name>
<sequence length="578" mass="63708">MRRENAILVSLIHLQNGDAGYMKSSGSLRVKFIVLLVSVIVAMLGANVLWQQHSSSERIGQELTEQARAISANMDAVWFFMTVNQDLINYDSQGNYEFKGLQCSIAGRSIGSLFSRATNYQTRYVALSPRNDFDEPDAFEREALESFSNDASLSEYYRFEEFDEGTYFRYLKRMDMETSCLQCHGEPIGEIDIAGYPKEGLKEGDLYGAISLAIPATTYIESAQTSREQSVLLSALAVIASISIIWVAINSLVTKPIDQVKRGMESFEKGDYDTRLNPDGQSKEIQVLTRGFNTMADELERSHTTLEETVDARTQQLSQANEALEAQRRELASTNNRLADENQYKSDFLAMMSHELKTPLAASMAFSGILKERHQLSADDERLWSELETNNQALLAMIDNILVMARLEAGKEDLCLEVTDMVDIVAGLQPTIDPLAHRKGVHVEYSVADDIPLFVGDAEKLHRVAENLAGNAVKFTAAGGCVRIACRYDEHGMCVVLSVSDTGVGIEADDLERIFDKFTQADSSISRSYGGSGLGLAMCKELVELHGGSIEVESAPGIGSTFAVRIPANLPPEGADYA</sequence>
<dbReference type="SUPFAM" id="SSF47384">
    <property type="entry name" value="Homodimeric domain of signal transducing histidine kinase"/>
    <property type="match status" value="1"/>
</dbReference>
<dbReference type="Pfam" id="PF11845">
    <property type="entry name" value="Tll0287-like"/>
    <property type="match status" value="1"/>
</dbReference>
<comment type="similarity">
    <text evidence="3">In the N-terminal section; belongs to the phytochrome family.</text>
</comment>
<evidence type="ECO:0000256" key="6">
    <source>
        <dbReference type="ARBA" id="ARBA00022679"/>
    </source>
</evidence>
<feature type="coiled-coil region" evidence="12">
    <location>
        <begin position="310"/>
        <end position="344"/>
    </location>
</feature>
<feature type="domain" description="Histidine kinase" evidence="14">
    <location>
        <begin position="351"/>
        <end position="570"/>
    </location>
</feature>
<dbReference type="GO" id="GO:0000155">
    <property type="term" value="F:phosphorelay sensor kinase activity"/>
    <property type="evidence" value="ECO:0007669"/>
    <property type="project" value="InterPro"/>
</dbReference>
<reference evidence="17" key="1">
    <citation type="submission" date="2019-08" db="EMBL/GenBank/DDBJ databases">
        <title>Arthrobacter sp. nov., isolated from plateau pika and Tibetan wild ass.</title>
        <authorList>
            <person name="Ge Y."/>
        </authorList>
    </citation>
    <scope>NUCLEOTIDE SEQUENCE [LARGE SCALE GENOMIC DNA]</scope>
    <source>
        <strain evidence="17">HF-4214</strain>
    </source>
</reference>
<dbReference type="Pfam" id="PF02518">
    <property type="entry name" value="HATPase_c"/>
    <property type="match status" value="1"/>
</dbReference>
<evidence type="ECO:0000313" key="16">
    <source>
        <dbReference type="EMBL" id="MRX82986.1"/>
    </source>
</evidence>
<evidence type="ECO:0000313" key="17">
    <source>
        <dbReference type="Proteomes" id="UP000438093"/>
    </source>
</evidence>
<dbReference type="InterPro" id="IPR036890">
    <property type="entry name" value="HATPase_C_sf"/>
</dbReference>
<dbReference type="Gene3D" id="1.10.287.130">
    <property type="match status" value="1"/>
</dbReference>
<keyword evidence="7 13" id="KW-0812">Transmembrane</keyword>
<dbReference type="Proteomes" id="UP000438093">
    <property type="component" value="Unassembled WGS sequence"/>
</dbReference>
<dbReference type="PRINTS" id="PR00344">
    <property type="entry name" value="BCTRLSENSOR"/>
</dbReference>
<keyword evidence="8" id="KW-0418">Kinase</keyword>
<dbReference type="InterPro" id="IPR021796">
    <property type="entry name" value="Tll0287-like_dom"/>
</dbReference>
<evidence type="ECO:0000256" key="1">
    <source>
        <dbReference type="ARBA" id="ARBA00000085"/>
    </source>
</evidence>
<dbReference type="Pfam" id="PF00512">
    <property type="entry name" value="HisKA"/>
    <property type="match status" value="1"/>
</dbReference>
<evidence type="ECO:0000256" key="5">
    <source>
        <dbReference type="ARBA" id="ARBA00022553"/>
    </source>
</evidence>
<dbReference type="Pfam" id="PF00672">
    <property type="entry name" value="HAMP"/>
    <property type="match status" value="1"/>
</dbReference>
<evidence type="ECO:0000256" key="9">
    <source>
        <dbReference type="ARBA" id="ARBA00022989"/>
    </source>
</evidence>
<comment type="caution">
    <text evidence="16">The sequence shown here is derived from an EMBL/GenBank/DDBJ whole genome shotgun (WGS) entry which is preliminary data.</text>
</comment>
<keyword evidence="12" id="KW-0175">Coiled coil</keyword>
<comment type="catalytic activity">
    <reaction evidence="1">
        <text>ATP + protein L-histidine = ADP + protein N-phospho-L-histidine.</text>
        <dbReference type="EC" id="2.7.13.3"/>
    </reaction>
</comment>
<protein>
    <recommendedName>
        <fullName evidence="11">Circadian input-output histidine kinase CikA</fullName>
        <ecNumber evidence="4">2.7.13.3</ecNumber>
    </recommendedName>
</protein>
<keyword evidence="5" id="KW-0597">Phosphoprotein</keyword>
<dbReference type="InterPro" id="IPR003661">
    <property type="entry name" value="HisK_dim/P_dom"/>
</dbReference>
<proteinExistence type="inferred from homology"/>
<keyword evidence="17" id="KW-1185">Reference proteome</keyword>
<evidence type="ECO:0000256" key="13">
    <source>
        <dbReference type="SAM" id="Phobius"/>
    </source>
</evidence>
<keyword evidence="6" id="KW-0808">Transferase</keyword>
<dbReference type="InterPro" id="IPR050736">
    <property type="entry name" value="Sensor_HK_Regulatory"/>
</dbReference>
<evidence type="ECO:0000256" key="2">
    <source>
        <dbReference type="ARBA" id="ARBA00004236"/>
    </source>
</evidence>